<protein>
    <recommendedName>
        <fullName evidence="1">HTH luxR-type domain-containing protein</fullName>
    </recommendedName>
</protein>
<feature type="domain" description="HTH luxR-type" evidence="1">
    <location>
        <begin position="220"/>
        <end position="285"/>
    </location>
</feature>
<dbReference type="InterPro" id="IPR051015">
    <property type="entry name" value="EvgA-like"/>
</dbReference>
<dbReference type="Pfam" id="PF00196">
    <property type="entry name" value="GerE"/>
    <property type="match status" value="1"/>
</dbReference>
<dbReference type="EMBL" id="MZMT01000026">
    <property type="protein sequence ID" value="PIO44933.1"/>
    <property type="molecule type" value="Genomic_DNA"/>
</dbReference>
<dbReference type="AlphaFoldDB" id="A0A2N9VZL5"/>
<accession>A0A2N9VZL5</accession>
<evidence type="ECO:0000313" key="3">
    <source>
        <dbReference type="Proteomes" id="UP000232163"/>
    </source>
</evidence>
<dbReference type="PROSITE" id="PS00622">
    <property type="entry name" value="HTH_LUXR_1"/>
    <property type="match status" value="1"/>
</dbReference>
<dbReference type="GO" id="GO:0003677">
    <property type="term" value="F:DNA binding"/>
    <property type="evidence" value="ECO:0007669"/>
    <property type="project" value="InterPro"/>
</dbReference>
<dbReference type="InterPro" id="IPR016032">
    <property type="entry name" value="Sig_transdc_resp-reg_C-effctor"/>
</dbReference>
<dbReference type="SMART" id="SM00421">
    <property type="entry name" value="HTH_LUXR"/>
    <property type="match status" value="1"/>
</dbReference>
<reference evidence="2 3" key="1">
    <citation type="journal article" date="2017" name="Int J Environ Stud">
        <title>Does the Miocene-Pliocene relict legume Oxytropis triphylla form nitrogen-fixing nodules with a combination of bacterial strains?</title>
        <authorList>
            <person name="Safronova V."/>
            <person name="Belimov A."/>
            <person name="Sazanova A."/>
            <person name="Kuznetsova I."/>
            <person name="Popova J."/>
            <person name="Andronov E."/>
            <person name="Verkhozina A."/>
            <person name="Tikhonovich I."/>
        </authorList>
    </citation>
    <scope>NUCLEOTIDE SEQUENCE [LARGE SCALE GENOMIC DNA]</scope>
    <source>
        <strain evidence="2 3">Tri-38</strain>
    </source>
</reference>
<dbReference type="SUPFAM" id="SSF52172">
    <property type="entry name" value="CheY-like"/>
    <property type="match status" value="1"/>
</dbReference>
<dbReference type="Proteomes" id="UP000232163">
    <property type="component" value="Unassembled WGS sequence"/>
</dbReference>
<dbReference type="InterPro" id="IPR011006">
    <property type="entry name" value="CheY-like_superfamily"/>
</dbReference>
<proteinExistence type="predicted"/>
<dbReference type="PANTHER" id="PTHR45566:SF1">
    <property type="entry name" value="HTH-TYPE TRANSCRIPTIONAL REGULATOR YHJB-RELATED"/>
    <property type="match status" value="1"/>
</dbReference>
<name>A0A2N9VZL5_9HYPH</name>
<dbReference type="SUPFAM" id="SSF46894">
    <property type="entry name" value="C-terminal effector domain of the bipartite response regulators"/>
    <property type="match status" value="1"/>
</dbReference>
<dbReference type="Gene3D" id="3.40.50.2300">
    <property type="match status" value="1"/>
</dbReference>
<evidence type="ECO:0000313" key="2">
    <source>
        <dbReference type="EMBL" id="PIO44933.1"/>
    </source>
</evidence>
<keyword evidence="3" id="KW-1185">Reference proteome</keyword>
<dbReference type="InterPro" id="IPR000792">
    <property type="entry name" value="Tscrpt_reg_LuxR_C"/>
</dbReference>
<dbReference type="GO" id="GO:0006355">
    <property type="term" value="P:regulation of DNA-templated transcription"/>
    <property type="evidence" value="ECO:0007669"/>
    <property type="project" value="InterPro"/>
</dbReference>
<evidence type="ECO:0000259" key="1">
    <source>
        <dbReference type="PROSITE" id="PS50043"/>
    </source>
</evidence>
<dbReference type="PANTHER" id="PTHR45566">
    <property type="entry name" value="HTH-TYPE TRANSCRIPTIONAL REGULATOR YHJB-RELATED"/>
    <property type="match status" value="1"/>
</dbReference>
<sequence>MKHTRLFKADRRQSDKAIIEHSSASGSMIVDEGGMMLSPTTVDHHSLGIATFAEGDRATLASIGERGREQFALPTIPVLAIVDERILARECLSRTLQMSGAGFDIATFDSIDAMYRCDSSRFSAILVYVGDADIERGPVGRSIRKLVLLFHNVPVIIQSEISGLEQVSMALHHGIRGYLSTKVGVDVCIEAISLAIAGGIFIAAENTNDLQGILAKKDFEARSAGKFTPRERDIIQLLREGKANKSIAYELHLAANTVKVHMHNIMRKLNATNRTEAIFKIAADD</sequence>
<gene>
    <name evidence="2" type="ORF">B5P45_11280</name>
</gene>
<comment type="caution">
    <text evidence="2">The sequence shown here is derived from an EMBL/GenBank/DDBJ whole genome shotgun (WGS) entry which is preliminary data.</text>
</comment>
<dbReference type="CDD" id="cd06170">
    <property type="entry name" value="LuxR_C_like"/>
    <property type="match status" value="1"/>
</dbReference>
<dbReference type="PROSITE" id="PS50043">
    <property type="entry name" value="HTH_LUXR_2"/>
    <property type="match status" value="1"/>
</dbReference>
<dbReference type="PRINTS" id="PR00038">
    <property type="entry name" value="HTHLUXR"/>
</dbReference>
<organism evidence="2 3">
    <name type="scientific">Phyllobacterium zundukense</name>
    <dbReference type="NCBI Taxonomy" id="1867719"/>
    <lineage>
        <taxon>Bacteria</taxon>
        <taxon>Pseudomonadati</taxon>
        <taxon>Pseudomonadota</taxon>
        <taxon>Alphaproteobacteria</taxon>
        <taxon>Hyphomicrobiales</taxon>
        <taxon>Phyllobacteriaceae</taxon>
        <taxon>Phyllobacterium</taxon>
    </lineage>
</organism>